<accession>A0A1L3JJ91</accession>
<dbReference type="NCBIfam" id="TIGR04127">
    <property type="entry name" value="flavo_near_exo"/>
    <property type="match status" value="1"/>
</dbReference>
<dbReference type="AlphaFoldDB" id="A0A1L3JJ91"/>
<sequence>MKKKYNYLIIAFLFFLLILVRAFSTKMFYDPMTSYFEDEYLYISPESVIYWKLFLNMLFRFLINTVISLAIIWLVFKRVDFVKFSAIFYGVAFVILSVIFYFLLKDDFSSGHLLPFYIRRFIIHPLILLVLLPALYYQIVQEKEL</sequence>
<keyword evidence="1" id="KW-0472">Membrane</keyword>
<name>A0A1L3JJ91_9FLAO</name>
<evidence type="ECO:0000256" key="1">
    <source>
        <dbReference type="SAM" id="Phobius"/>
    </source>
</evidence>
<dbReference type="OrthoDB" id="982493at2"/>
<evidence type="ECO:0000313" key="3">
    <source>
        <dbReference type="Proteomes" id="UP000181898"/>
    </source>
</evidence>
<organism evidence="2 3">
    <name type="scientific">Tenacibaculum todarodis</name>
    <dbReference type="NCBI Taxonomy" id="1850252"/>
    <lineage>
        <taxon>Bacteria</taxon>
        <taxon>Pseudomonadati</taxon>
        <taxon>Bacteroidota</taxon>
        <taxon>Flavobacteriia</taxon>
        <taxon>Flavobacteriales</taxon>
        <taxon>Flavobacteriaceae</taxon>
        <taxon>Tenacibaculum</taxon>
    </lineage>
</organism>
<proteinExistence type="predicted"/>
<feature type="transmembrane region" description="Helical" evidence="1">
    <location>
        <begin position="116"/>
        <end position="137"/>
    </location>
</feature>
<dbReference type="Proteomes" id="UP000181898">
    <property type="component" value="Chromosome"/>
</dbReference>
<evidence type="ECO:0000313" key="2">
    <source>
        <dbReference type="EMBL" id="APG65210.1"/>
    </source>
</evidence>
<keyword evidence="1" id="KW-0812">Transmembrane</keyword>
<dbReference type="RefSeq" id="WP_072555612.1">
    <property type="nucleotide sequence ID" value="NZ_CP018155.1"/>
</dbReference>
<dbReference type="KEGG" id="ten:LPB136_07560"/>
<dbReference type="STRING" id="1850252.LPB136_07560"/>
<gene>
    <name evidence="2" type="ORF">LPB136_07560</name>
</gene>
<dbReference type="InterPro" id="IPR026414">
    <property type="entry name" value="ExosoTase_F-assoc_memb"/>
</dbReference>
<protein>
    <submittedName>
        <fullName evidence="2">Exosortase F system-associated protein</fullName>
    </submittedName>
</protein>
<dbReference type="EMBL" id="CP018155">
    <property type="protein sequence ID" value="APG65210.1"/>
    <property type="molecule type" value="Genomic_DNA"/>
</dbReference>
<feature type="transmembrane region" description="Helical" evidence="1">
    <location>
        <begin position="48"/>
        <end position="74"/>
    </location>
</feature>
<keyword evidence="3" id="KW-1185">Reference proteome</keyword>
<reference evidence="2 3" key="1">
    <citation type="submission" date="2016-11" db="EMBL/GenBank/DDBJ databases">
        <title>Tenacibaculum sp. LPB0136, isolated from marine environment.</title>
        <authorList>
            <person name="Kim E."/>
            <person name="Yi H."/>
        </authorList>
    </citation>
    <scope>NUCLEOTIDE SEQUENCE [LARGE SCALE GENOMIC DNA]</scope>
    <source>
        <strain evidence="2 3">LPB0136</strain>
    </source>
</reference>
<keyword evidence="1" id="KW-1133">Transmembrane helix</keyword>
<feature type="transmembrane region" description="Helical" evidence="1">
    <location>
        <begin position="86"/>
        <end position="104"/>
    </location>
</feature>